<gene>
    <name evidence="1" type="ORF">HTEP1355_LOCUS6327</name>
</gene>
<sequence>MKLSMMGFCGADDSVDPRLLAAISARYGWVEWGVLFRDDKQGQPRFATFGWVDELNGVNKDRRMRLAGHLCSKYAIDLLKGDTAFVRSMYEDHGFTRFQLNATAANNVDTSQLGAGGADALRKVAEELPGCEFIIQANDETEVLWKPLLASSPPENLSFLFDESKGLGVVAASYPAPPPNGVRFGYTGGLGPKNIGVQMSKMLSAAGDREIWVDMESSLRTKLEGGDDIFDVYKAMSCIRVAIDMGLKEEA</sequence>
<dbReference type="EMBL" id="HBFN01010889">
    <property type="protein sequence ID" value="CAD8790756.1"/>
    <property type="molecule type" value="Transcribed_RNA"/>
</dbReference>
<evidence type="ECO:0008006" key="2">
    <source>
        <dbReference type="Google" id="ProtNLM"/>
    </source>
</evidence>
<accession>A0A7S0VMA8</accession>
<evidence type="ECO:0000313" key="1">
    <source>
        <dbReference type="EMBL" id="CAD8790756.1"/>
    </source>
</evidence>
<name>A0A7S0VMA8_9CRYP</name>
<dbReference type="AlphaFoldDB" id="A0A7S0VMA8"/>
<reference evidence="1" key="1">
    <citation type="submission" date="2021-01" db="EMBL/GenBank/DDBJ databases">
        <authorList>
            <person name="Corre E."/>
            <person name="Pelletier E."/>
            <person name="Niang G."/>
            <person name="Scheremetjew M."/>
            <person name="Finn R."/>
            <person name="Kale V."/>
            <person name="Holt S."/>
            <person name="Cochrane G."/>
            <person name="Meng A."/>
            <person name="Brown T."/>
            <person name="Cohen L."/>
        </authorList>
    </citation>
    <scope>NUCLEOTIDE SEQUENCE</scope>
    <source>
        <strain evidence="1">CCMP443</strain>
    </source>
</reference>
<organism evidence="1">
    <name type="scientific">Hemiselmis tepida</name>
    <dbReference type="NCBI Taxonomy" id="464990"/>
    <lineage>
        <taxon>Eukaryota</taxon>
        <taxon>Cryptophyceae</taxon>
        <taxon>Cryptomonadales</taxon>
        <taxon>Hemiselmidaceae</taxon>
        <taxon>Hemiselmis</taxon>
    </lineage>
</organism>
<protein>
    <recommendedName>
        <fullName evidence="2">Phosphoribosylanthranilate isomerase</fullName>
    </recommendedName>
</protein>
<proteinExistence type="predicted"/>